<feature type="chain" id="PRO_5032646324" description="UDP-glycosyltransferase" evidence="5">
    <location>
        <begin position="21"/>
        <end position="901"/>
    </location>
</feature>
<evidence type="ECO:0000256" key="5">
    <source>
        <dbReference type="SAM" id="SignalP"/>
    </source>
</evidence>
<feature type="transmembrane region" description="Helical" evidence="4">
    <location>
        <begin position="506"/>
        <end position="527"/>
    </location>
</feature>
<reference evidence="6" key="1">
    <citation type="submission" date="2020-08" db="EMBL/GenBank/DDBJ databases">
        <title>Spodoptera exigua strain:BAW_Kor-Di-RS1 Genome sequencing and assembly.</title>
        <authorList>
            <person name="Kim J."/>
            <person name="Nam H.Y."/>
            <person name="Kwon M."/>
            <person name="Choi J.H."/>
            <person name="Cho S.R."/>
            <person name="Kim G.-H."/>
        </authorList>
    </citation>
    <scope>NUCLEOTIDE SEQUENCE</scope>
    <source>
        <strain evidence="6">BAW_Kor-Di-RS1</strain>
        <tissue evidence="6">Whole-body</tissue>
    </source>
</reference>
<dbReference type="CDD" id="cd03784">
    <property type="entry name" value="GT1_Gtf-like"/>
    <property type="match status" value="2"/>
</dbReference>
<dbReference type="SUPFAM" id="SSF53756">
    <property type="entry name" value="UDP-Glycosyltransferase/glycogen phosphorylase"/>
    <property type="match status" value="2"/>
</dbReference>
<dbReference type="PANTHER" id="PTHR48043">
    <property type="entry name" value="EG:EG0003.4 PROTEIN-RELATED"/>
    <property type="match status" value="1"/>
</dbReference>
<feature type="transmembrane region" description="Helical" evidence="4">
    <location>
        <begin position="862"/>
        <end position="881"/>
    </location>
</feature>
<accession>A0A835L0T2</accession>
<dbReference type="EMBL" id="JACKWZ010000208">
    <property type="protein sequence ID" value="KAF9411924.1"/>
    <property type="molecule type" value="Genomic_DNA"/>
</dbReference>
<keyword evidence="3" id="KW-0808">Transferase</keyword>
<evidence type="ECO:0000256" key="2">
    <source>
        <dbReference type="ARBA" id="ARBA00022676"/>
    </source>
</evidence>
<dbReference type="PANTHER" id="PTHR48043:SF159">
    <property type="entry name" value="EG:EG0003.4 PROTEIN-RELATED"/>
    <property type="match status" value="1"/>
</dbReference>
<keyword evidence="2" id="KW-0328">Glycosyltransferase</keyword>
<evidence type="ECO:0008006" key="8">
    <source>
        <dbReference type="Google" id="ProtNLM"/>
    </source>
</evidence>
<dbReference type="Gene3D" id="3.40.50.2000">
    <property type="entry name" value="Glycogen Phosphorylase B"/>
    <property type="match status" value="3"/>
</dbReference>
<keyword evidence="4" id="KW-1133">Transmembrane helix</keyword>
<sequence length="901" mass="102320">MKRMQTYWFALILLLVYAEASKILVVFPLPSRSHANLGDGIVRHLLNAGHEVTYITPFAYKNAPANLRTIDVSSNFEAWPVHLITIKTFIEKADSFANVNMMILMVNTIMEHTYQNKDVAALLNNPKENFDAVIVEWILNEAIGGIATIFDCPLIWMSSVEVHWKLLSLIDQPLNPAYSVDMMSTSQPPLSFTERVSELWTQIQVTIMDYFIFDKMQDEVYQKYVVPAVKQRGRVAPSFYDMKYNASMILANAYVSTAIPHTMPQNHKYIGGYHVDEVVKPMPEDLQKIIENSKHGFIYFSMGSNLKSKDWPEEVRVSLLKMFGSLKQTVLWKFEANMTDLPSNVHILEWAPQQAILSHPNLAVFITHGGLLSTIESVHFGVPIIGIPVLGDQHLNIRKAVKNGFALKVDLSYTMADELKKAIVEVTTNSKYAEKAKELSYIHHDRPVKPGVELVHWVNHVIKTRGAPHLRSPALHVTFYQKMYLDLAAVLIILFLVGRNMDRMKIYWLAICLMLASAEASKILVVFPLPSRSHGNLGDGIVKHLLNAGHEVTYITPFAYKNAPPKLRTIDVSKNFDIMPIFDCPLIWLSSVEVHWMILQLVDQAPNPAYTVDIMSTYTPPLNFWQRANELWTQVKVKFLQYVWLDGVQERAFNEFIQPLILKRGRKPPTFDESRYNASLLLSNAYISTAAPVALPQNHKFIGGYHIDEEVKPMSADLKKIMDNAKHGVVYFSMGSNLKSKDMPEELKKSLLKMFGTLKQTVLWKFEEKMENLPANVHILDWAPQQAILSHPNLAVFVTHGGLLSTTESVHFEKAKELSIIHHDRPVKPADELVHWVNHVIKTRGAPHLRSPALHVPFYQKMYLDLAAVLVLLFLAGRVLLKKVYAAVCSKKKSGSLKKNN</sequence>
<dbReference type="PROSITE" id="PS00375">
    <property type="entry name" value="UDPGT"/>
    <property type="match status" value="1"/>
</dbReference>
<keyword evidence="7" id="KW-1185">Reference proteome</keyword>
<evidence type="ECO:0000256" key="3">
    <source>
        <dbReference type="ARBA" id="ARBA00022679"/>
    </source>
</evidence>
<organism evidence="6 7">
    <name type="scientific">Spodoptera exigua</name>
    <name type="common">Beet armyworm</name>
    <name type="synonym">Noctua fulgens</name>
    <dbReference type="NCBI Taxonomy" id="7107"/>
    <lineage>
        <taxon>Eukaryota</taxon>
        <taxon>Metazoa</taxon>
        <taxon>Ecdysozoa</taxon>
        <taxon>Arthropoda</taxon>
        <taxon>Hexapoda</taxon>
        <taxon>Insecta</taxon>
        <taxon>Pterygota</taxon>
        <taxon>Neoptera</taxon>
        <taxon>Endopterygota</taxon>
        <taxon>Lepidoptera</taxon>
        <taxon>Glossata</taxon>
        <taxon>Ditrysia</taxon>
        <taxon>Noctuoidea</taxon>
        <taxon>Noctuidae</taxon>
        <taxon>Amphipyrinae</taxon>
        <taxon>Spodoptera</taxon>
    </lineage>
</organism>
<feature type="signal peptide" evidence="5">
    <location>
        <begin position="1"/>
        <end position="20"/>
    </location>
</feature>
<dbReference type="InterPro" id="IPR050271">
    <property type="entry name" value="UDP-glycosyltransferase"/>
</dbReference>
<keyword evidence="4" id="KW-0812">Transmembrane</keyword>
<dbReference type="Pfam" id="PF00201">
    <property type="entry name" value="UDPGT"/>
    <property type="match status" value="3"/>
</dbReference>
<proteinExistence type="inferred from homology"/>
<keyword evidence="5" id="KW-0732">Signal</keyword>
<dbReference type="FunFam" id="3.40.50.2000:FF:000050">
    <property type="entry name" value="UDP-glucuronosyltransferase"/>
    <property type="match status" value="1"/>
</dbReference>
<dbReference type="AlphaFoldDB" id="A0A835L0T2"/>
<dbReference type="InterPro" id="IPR035595">
    <property type="entry name" value="UDP_glycos_trans_CS"/>
</dbReference>
<comment type="caution">
    <text evidence="6">The sequence shown here is derived from an EMBL/GenBank/DDBJ whole genome shotgun (WGS) entry which is preliminary data.</text>
</comment>
<dbReference type="Proteomes" id="UP000648187">
    <property type="component" value="Unassembled WGS sequence"/>
</dbReference>
<evidence type="ECO:0000256" key="1">
    <source>
        <dbReference type="ARBA" id="ARBA00009995"/>
    </source>
</evidence>
<evidence type="ECO:0000313" key="6">
    <source>
        <dbReference type="EMBL" id="KAF9411924.1"/>
    </source>
</evidence>
<evidence type="ECO:0000313" key="7">
    <source>
        <dbReference type="Proteomes" id="UP000648187"/>
    </source>
</evidence>
<dbReference type="InterPro" id="IPR002213">
    <property type="entry name" value="UDP_glucos_trans"/>
</dbReference>
<evidence type="ECO:0000256" key="4">
    <source>
        <dbReference type="SAM" id="Phobius"/>
    </source>
</evidence>
<gene>
    <name evidence="6" type="ORF">HW555_009398</name>
</gene>
<feature type="transmembrane region" description="Helical" evidence="4">
    <location>
        <begin position="479"/>
        <end position="497"/>
    </location>
</feature>
<protein>
    <recommendedName>
        <fullName evidence="8">UDP-glycosyltransferase</fullName>
    </recommendedName>
</protein>
<keyword evidence="4" id="KW-0472">Membrane</keyword>
<name>A0A835L0T2_SPOEX</name>
<dbReference type="GO" id="GO:0008194">
    <property type="term" value="F:UDP-glycosyltransferase activity"/>
    <property type="evidence" value="ECO:0007669"/>
    <property type="project" value="InterPro"/>
</dbReference>
<comment type="similarity">
    <text evidence="1">Belongs to the UDP-glycosyltransferase family.</text>
</comment>